<evidence type="ECO:0000313" key="7">
    <source>
        <dbReference type="EMBL" id="KYF69830.1"/>
    </source>
</evidence>
<dbReference type="EMBL" id="JEMA01000444">
    <property type="protein sequence ID" value="KYF69830.1"/>
    <property type="molecule type" value="Genomic_DNA"/>
</dbReference>
<evidence type="ECO:0000259" key="6">
    <source>
        <dbReference type="PROSITE" id="PS51186"/>
    </source>
</evidence>
<dbReference type="InterPro" id="IPR000182">
    <property type="entry name" value="GNAT_dom"/>
</dbReference>
<dbReference type="PROSITE" id="PS51186">
    <property type="entry name" value="GNAT"/>
    <property type="match status" value="1"/>
</dbReference>
<organism evidence="7 8">
    <name type="scientific">Sorangium cellulosum</name>
    <name type="common">Polyangium cellulosum</name>
    <dbReference type="NCBI Taxonomy" id="56"/>
    <lineage>
        <taxon>Bacteria</taxon>
        <taxon>Pseudomonadati</taxon>
        <taxon>Myxococcota</taxon>
        <taxon>Polyangia</taxon>
        <taxon>Polyangiales</taxon>
        <taxon>Polyangiaceae</taxon>
        <taxon>Sorangium</taxon>
    </lineage>
</organism>
<protein>
    <recommendedName>
        <fullName evidence="6">N-acetyltransferase domain-containing protein</fullName>
    </recommendedName>
</protein>
<dbReference type="PANTHER" id="PTHR36449:SF1">
    <property type="entry name" value="ACETYLTRANSFERASE"/>
    <property type="match status" value="1"/>
</dbReference>
<dbReference type="PANTHER" id="PTHR36449">
    <property type="entry name" value="ACETYLTRANSFERASE-RELATED"/>
    <property type="match status" value="1"/>
</dbReference>
<dbReference type="SUPFAM" id="SSF55729">
    <property type="entry name" value="Acyl-CoA N-acyltransferases (Nat)"/>
    <property type="match status" value="1"/>
</dbReference>
<dbReference type="Pfam" id="PF13508">
    <property type="entry name" value="Acetyltransf_7"/>
    <property type="match status" value="1"/>
</dbReference>
<dbReference type="GO" id="GO:0016747">
    <property type="term" value="F:acyltransferase activity, transferring groups other than amino-acyl groups"/>
    <property type="evidence" value="ECO:0007669"/>
    <property type="project" value="InterPro"/>
</dbReference>
<name>A0A150QPE2_SORCE</name>
<dbReference type="Gene3D" id="3.40.630.30">
    <property type="match status" value="1"/>
</dbReference>
<dbReference type="Proteomes" id="UP000075260">
    <property type="component" value="Unassembled WGS sequence"/>
</dbReference>
<evidence type="ECO:0000313" key="8">
    <source>
        <dbReference type="Proteomes" id="UP000075260"/>
    </source>
</evidence>
<comment type="catalytic activity">
    <reaction evidence="5">
        <text>glycyl-tRNA(Gly) + acetyl-CoA = N-acetylglycyl-tRNA(Gly) + CoA + H(+)</text>
        <dbReference type="Rhea" id="RHEA:81867"/>
        <dbReference type="Rhea" id="RHEA-COMP:9683"/>
        <dbReference type="Rhea" id="RHEA-COMP:19766"/>
        <dbReference type="ChEBI" id="CHEBI:15378"/>
        <dbReference type="ChEBI" id="CHEBI:57287"/>
        <dbReference type="ChEBI" id="CHEBI:57288"/>
        <dbReference type="ChEBI" id="CHEBI:78522"/>
        <dbReference type="ChEBI" id="CHEBI:232036"/>
    </reaction>
</comment>
<keyword evidence="3" id="KW-0808">Transferase</keyword>
<evidence type="ECO:0000256" key="1">
    <source>
        <dbReference type="ARBA" id="ARBA00022491"/>
    </source>
</evidence>
<sequence>MAVAESLQRAGVGKIMLRHVCKLALQMADDLGCVGVLVDAKPQAVAFYCKFGFVNLDWGEGAKASDDLSVMFLRIKDIERVVGGLPGAIE</sequence>
<dbReference type="InterPro" id="IPR016181">
    <property type="entry name" value="Acyl_CoA_acyltransferase"/>
</dbReference>
<proteinExistence type="predicted"/>
<dbReference type="AlphaFoldDB" id="A0A150QPE2"/>
<comment type="caution">
    <text evidence="7">The sequence shown here is derived from an EMBL/GenBank/DDBJ whole genome shotgun (WGS) entry which is preliminary data.</text>
</comment>
<keyword evidence="1" id="KW-0678">Repressor</keyword>
<evidence type="ECO:0000256" key="5">
    <source>
        <dbReference type="ARBA" id="ARBA00049880"/>
    </source>
</evidence>
<gene>
    <name evidence="7" type="ORF">BE15_23740</name>
</gene>
<evidence type="ECO:0000256" key="4">
    <source>
        <dbReference type="ARBA" id="ARBA00023315"/>
    </source>
</evidence>
<evidence type="ECO:0000256" key="3">
    <source>
        <dbReference type="ARBA" id="ARBA00022679"/>
    </source>
</evidence>
<evidence type="ECO:0000256" key="2">
    <source>
        <dbReference type="ARBA" id="ARBA00022649"/>
    </source>
</evidence>
<keyword evidence="2" id="KW-1277">Toxin-antitoxin system</keyword>
<feature type="domain" description="N-acetyltransferase" evidence="6">
    <location>
        <begin position="1"/>
        <end position="79"/>
    </location>
</feature>
<keyword evidence="4" id="KW-0012">Acyltransferase</keyword>
<accession>A0A150QPE2</accession>
<reference evidence="7 8" key="1">
    <citation type="submission" date="2014-02" db="EMBL/GenBank/DDBJ databases">
        <title>The small core and large imbalanced accessory genome model reveals a collaborative survival strategy of Sorangium cellulosum strains in nature.</title>
        <authorList>
            <person name="Han K."/>
            <person name="Peng R."/>
            <person name="Blom J."/>
            <person name="Li Y.-Z."/>
        </authorList>
    </citation>
    <scope>NUCLEOTIDE SEQUENCE [LARGE SCALE GENOMIC DNA]</scope>
    <source>
        <strain evidence="7 8">So0008-312</strain>
    </source>
</reference>